<dbReference type="PROSITE" id="PS52039">
    <property type="entry name" value="TOPO_IA_2"/>
    <property type="match status" value="1"/>
</dbReference>
<dbReference type="AlphaFoldDB" id="A0A0K1PG51"/>
<dbReference type="SMART" id="SM00493">
    <property type="entry name" value="TOPRIM"/>
    <property type="match status" value="1"/>
</dbReference>
<dbReference type="SMART" id="SM00437">
    <property type="entry name" value="TOP1Ac"/>
    <property type="match status" value="1"/>
</dbReference>
<sequence length="922" mass="101368">MPMSRNANSRTLVIVESPTKAKTIRKFLPPGYKVEACMGHVRDLPTSAAEIPEKVKKEPWARLGVDVDKGFEPLYVVPKKKTKVVRELKDLLKDADHLLLATDEDREGESISWHLLELLKPKVPFERLVFHEITKDAIHRALENPRSLDDRLVRAQETRRILDRLVGYGLSPLLWSKIAFGLSAGRVQSVAVHVIVQRERERMAFRKASFWDLLATVSKGERFDARLTHVGANRVATGKDFDESTGALKKAEGLVHLDEAKAHELRRRLEPLPFVVKSVEEKPVTRRPPPPLITSTMQQEANRKLGMSAQETMRVAQSLYERGLITYMRTDSVHLSNEAIHAARGCVESRFGAEYLAPGVRQYKTSTKGAQEAHEAIRPSTHFTPPKETGLVGRDYDLYELIWMRTVATQMADARQTQIAVKIEAGDSTFAASGLRIVFPGFLRAYVEGSDDAQAALEERERLLPALKAGDTLRLDKLEAEGHETKPPPRYTEASLIQLMEKEGIGRPSTFATIVATIIDRGYVVKQANQLVPTFTAFVVSDLLENHFPDLVDLGFTSQMEQSLDAIAEGQLESQPYLRQFYMGDRGLKTRIDEQASEIDPKDAKLVKLPTELPGVEIHVGKFGPYLELQAGEAEARKASIPDDVAPGDLTSDRVQDILEKYERREQGIGQDPDTGKPVYLKTGSYGPYVQLGDAADEEKPKRASLPPGVQLQDVDLGLALKILELPRLLGTHPADGKEVRAGLGRFGPYVVHDGDFRSLKKDDDVLRVDLARALELLSVPKGRGRGQAEPLRQVGAHPADGQPIQLYSGRYGFYVKHGDTTATVSKDASFDPQALTVEQAVEALAAAPAGKKKRPAARKAASGAKAAASKEKAPAKKSAAPKKKAEASSDAPKAARTTKSAPSSGNSAAPKKVAARKTTKP</sequence>
<dbReference type="InterPro" id="IPR025589">
    <property type="entry name" value="Toprim_C_rpt"/>
</dbReference>
<evidence type="ECO:0000256" key="2">
    <source>
        <dbReference type="ARBA" id="ARBA00009446"/>
    </source>
</evidence>
<feature type="compositionally biased region" description="Low complexity" evidence="9">
    <location>
        <begin position="859"/>
        <end position="868"/>
    </location>
</feature>
<feature type="region of interest" description="Disordered" evidence="9">
    <location>
        <begin position="847"/>
        <end position="922"/>
    </location>
</feature>
<evidence type="ECO:0000256" key="6">
    <source>
        <dbReference type="ARBA" id="ARBA00023125"/>
    </source>
</evidence>
<dbReference type="NCBIfam" id="TIGR01051">
    <property type="entry name" value="topA_bact"/>
    <property type="match status" value="1"/>
</dbReference>
<gene>
    <name evidence="8" type="primary">topA</name>
    <name evidence="12" type="ORF">AKJ08_2783</name>
</gene>
<dbReference type="CDD" id="cd03363">
    <property type="entry name" value="TOPRIM_TopoIA_TopoI"/>
    <property type="match status" value="1"/>
</dbReference>
<dbReference type="InterPro" id="IPR005733">
    <property type="entry name" value="TopoI_bac-type"/>
</dbReference>
<dbReference type="GO" id="GO:0006265">
    <property type="term" value="P:DNA topological change"/>
    <property type="evidence" value="ECO:0007669"/>
    <property type="project" value="UniProtKB-UniRule"/>
</dbReference>
<dbReference type="KEGG" id="vin:AKJ08_2783"/>
<keyword evidence="3" id="KW-0479">Metal-binding</keyword>
<dbReference type="InterPro" id="IPR013497">
    <property type="entry name" value="Topo_IA_cen"/>
</dbReference>
<evidence type="ECO:0000313" key="12">
    <source>
        <dbReference type="EMBL" id="AKU92396.1"/>
    </source>
</evidence>
<dbReference type="Pfam" id="PF01751">
    <property type="entry name" value="Toprim"/>
    <property type="match status" value="1"/>
</dbReference>
<keyword evidence="6 8" id="KW-0238">DNA-binding</keyword>
<feature type="site" description="Interaction with DNA" evidence="8">
    <location>
        <position position="163"/>
    </location>
</feature>
<dbReference type="PRINTS" id="PR00417">
    <property type="entry name" value="PRTPISMRASEI"/>
</dbReference>
<dbReference type="PROSITE" id="PS50880">
    <property type="entry name" value="TOPRIM"/>
    <property type="match status" value="1"/>
</dbReference>
<evidence type="ECO:0000313" key="13">
    <source>
        <dbReference type="Proteomes" id="UP000055590"/>
    </source>
</evidence>
<keyword evidence="4" id="KW-0460">Magnesium</keyword>
<proteinExistence type="inferred from homology"/>
<keyword evidence="5 8" id="KW-0799">Topoisomerase</keyword>
<feature type="domain" description="Topo IA-type catalytic" evidence="11">
    <location>
        <begin position="149"/>
        <end position="589"/>
    </location>
</feature>
<evidence type="ECO:0000256" key="1">
    <source>
        <dbReference type="ARBA" id="ARBA00000213"/>
    </source>
</evidence>
<dbReference type="SUPFAM" id="SSF56712">
    <property type="entry name" value="Prokaryotic type I DNA topoisomerase"/>
    <property type="match status" value="1"/>
</dbReference>
<dbReference type="Gene3D" id="2.70.20.10">
    <property type="entry name" value="Topoisomerase I, domain 3"/>
    <property type="match status" value="1"/>
</dbReference>
<dbReference type="Gene3D" id="1.10.290.10">
    <property type="entry name" value="Topoisomerase I, domain 4"/>
    <property type="match status" value="1"/>
</dbReference>
<dbReference type="CDD" id="cd00186">
    <property type="entry name" value="TOP1Ac"/>
    <property type="match status" value="1"/>
</dbReference>
<evidence type="ECO:0000256" key="4">
    <source>
        <dbReference type="ARBA" id="ARBA00022842"/>
    </source>
</evidence>
<dbReference type="InterPro" id="IPR003601">
    <property type="entry name" value="Topo_IA_2"/>
</dbReference>
<feature type="domain" description="Toprim" evidence="10">
    <location>
        <begin position="10"/>
        <end position="134"/>
    </location>
</feature>
<protein>
    <recommendedName>
        <fullName evidence="8">DNA topoisomerase 1</fullName>
        <ecNumber evidence="8">5.6.2.1</ecNumber>
    </recommendedName>
    <alternativeName>
        <fullName evidence="8">DNA topoisomerase I</fullName>
    </alternativeName>
</protein>
<dbReference type="InterPro" id="IPR023406">
    <property type="entry name" value="Topo_IA_AS"/>
</dbReference>
<dbReference type="Proteomes" id="UP000055590">
    <property type="component" value="Chromosome"/>
</dbReference>
<feature type="site" description="Interaction with DNA" evidence="8">
    <location>
        <position position="160"/>
    </location>
</feature>
<evidence type="ECO:0000256" key="7">
    <source>
        <dbReference type="ARBA" id="ARBA00023235"/>
    </source>
</evidence>
<dbReference type="PANTHER" id="PTHR42785">
    <property type="entry name" value="DNA TOPOISOMERASE, TYPE IA, CORE"/>
    <property type="match status" value="1"/>
</dbReference>
<reference evidence="12 13" key="1">
    <citation type="submission" date="2015-08" db="EMBL/GenBank/DDBJ databases">
        <authorList>
            <person name="Babu N.S."/>
            <person name="Beckwith C.J."/>
            <person name="Beseler K.G."/>
            <person name="Brison A."/>
            <person name="Carone J.V."/>
            <person name="Caskin T.P."/>
            <person name="Diamond M."/>
            <person name="Durham M.E."/>
            <person name="Foxe J.M."/>
            <person name="Go M."/>
            <person name="Henderson B.A."/>
            <person name="Jones I.B."/>
            <person name="McGettigan J.A."/>
            <person name="Micheletti S.J."/>
            <person name="Nasrallah M.E."/>
            <person name="Ortiz D."/>
            <person name="Piller C.R."/>
            <person name="Privatt S.R."/>
            <person name="Schneider S.L."/>
            <person name="Sharp S."/>
            <person name="Smith T.C."/>
            <person name="Stanton J.D."/>
            <person name="Ullery H.E."/>
            <person name="Wilson R.J."/>
            <person name="Serrano M.G."/>
            <person name="Buck G."/>
            <person name="Lee V."/>
            <person name="Wang Y."/>
            <person name="Carvalho R."/>
            <person name="Voegtly L."/>
            <person name="Shi R."/>
            <person name="Duckworth R."/>
            <person name="Johnson A."/>
            <person name="Loviza R."/>
            <person name="Walstead R."/>
            <person name="Shah Z."/>
            <person name="Kiflezghi M."/>
            <person name="Wade K."/>
            <person name="Ball S.L."/>
            <person name="Bradley K.W."/>
            <person name="Asai D.J."/>
            <person name="Bowman C.A."/>
            <person name="Russell D.A."/>
            <person name="Pope W.H."/>
            <person name="Jacobs-Sera D."/>
            <person name="Hendrix R.W."/>
            <person name="Hatfull G.F."/>
        </authorList>
    </citation>
    <scope>NUCLEOTIDE SEQUENCE [LARGE SCALE GENOMIC DNA]</scope>
    <source>
        <strain evidence="12 13">DSM 27710</strain>
    </source>
</reference>
<dbReference type="GO" id="GO:0046872">
    <property type="term" value="F:metal ion binding"/>
    <property type="evidence" value="ECO:0007669"/>
    <property type="project" value="UniProtKB-KW"/>
</dbReference>
<feature type="site" description="Interaction with DNA" evidence="8">
    <location>
        <position position="175"/>
    </location>
</feature>
<dbReference type="InterPro" id="IPR028612">
    <property type="entry name" value="Topoisom_1_IA"/>
</dbReference>
<comment type="function">
    <text evidence="8">Releases the supercoiling and torsional tension of DNA, which is introduced during the DNA replication and transcription, by transiently cleaving and rejoining one strand of the DNA duplex. Introduces a single-strand break via transesterification at a target site in duplex DNA. The scissile phosphodiester is attacked by the catalytic tyrosine of the enzyme, resulting in the formation of a DNA-(5'-phosphotyrosyl)-enzyme intermediate and the expulsion of a 3'-OH DNA strand. The free DNA strand then undergoes passage around the unbroken strand, thus removing DNA supercoils. Finally, in the religation step, the DNA 3'-OH attacks the covalent intermediate to expel the active-site tyrosine and restore the DNA phosphodiester backbone.</text>
</comment>
<feature type="site" description="Interaction with DNA" evidence="8">
    <location>
        <position position="168"/>
    </location>
</feature>
<dbReference type="PATRIC" id="fig|1391653.3.peg.2897"/>
<evidence type="ECO:0000259" key="11">
    <source>
        <dbReference type="PROSITE" id="PS52039"/>
    </source>
</evidence>
<dbReference type="InterPro" id="IPR000380">
    <property type="entry name" value="Topo_IA"/>
</dbReference>
<dbReference type="STRING" id="1391653.AKJ08_2783"/>
<feature type="site" description="Interaction with DNA" evidence="8">
    <location>
        <position position="40"/>
    </location>
</feature>
<evidence type="ECO:0000256" key="3">
    <source>
        <dbReference type="ARBA" id="ARBA00022723"/>
    </source>
</evidence>
<feature type="site" description="Interaction with DNA" evidence="8">
    <location>
        <position position="329"/>
    </location>
</feature>
<dbReference type="InterPro" id="IPR006171">
    <property type="entry name" value="TOPRIM_dom"/>
</dbReference>
<dbReference type="InterPro" id="IPR034149">
    <property type="entry name" value="TOPRIM_TopoI"/>
</dbReference>
<feature type="site" description="Interaction with DNA" evidence="8">
    <location>
        <position position="159"/>
    </location>
</feature>
<dbReference type="EMBL" id="CP012332">
    <property type="protein sequence ID" value="AKU92396.1"/>
    <property type="molecule type" value="Genomic_DNA"/>
</dbReference>
<dbReference type="PROSITE" id="PS00396">
    <property type="entry name" value="TOPO_IA_1"/>
    <property type="match status" value="1"/>
</dbReference>
<dbReference type="PANTHER" id="PTHR42785:SF1">
    <property type="entry name" value="DNA TOPOISOMERASE"/>
    <property type="match status" value="1"/>
</dbReference>
<organism evidence="12 13">
    <name type="scientific">Vulgatibacter incomptus</name>
    <dbReference type="NCBI Taxonomy" id="1391653"/>
    <lineage>
        <taxon>Bacteria</taxon>
        <taxon>Pseudomonadati</taxon>
        <taxon>Myxococcota</taxon>
        <taxon>Myxococcia</taxon>
        <taxon>Myxococcales</taxon>
        <taxon>Cystobacterineae</taxon>
        <taxon>Vulgatibacteraceae</taxon>
        <taxon>Vulgatibacter</taxon>
    </lineage>
</organism>
<accession>A0A0K1PG51</accession>
<keyword evidence="7 8" id="KW-0413">Isomerase</keyword>
<feature type="compositionally biased region" description="Polar residues" evidence="9">
    <location>
        <begin position="898"/>
        <end position="908"/>
    </location>
</feature>
<feature type="active site" description="O-(5'-phospho-DNA)-tyrosine intermediate" evidence="8">
    <location>
        <position position="327"/>
    </location>
</feature>
<evidence type="ECO:0000256" key="8">
    <source>
        <dbReference type="HAMAP-Rule" id="MF_00952"/>
    </source>
</evidence>
<dbReference type="InterPro" id="IPR003602">
    <property type="entry name" value="Topo_IA_DNA-bd_dom"/>
</dbReference>
<comment type="subunit">
    <text evidence="8">Monomer.</text>
</comment>
<evidence type="ECO:0000256" key="5">
    <source>
        <dbReference type="ARBA" id="ARBA00023029"/>
    </source>
</evidence>
<evidence type="ECO:0000256" key="9">
    <source>
        <dbReference type="SAM" id="MobiDB-lite"/>
    </source>
</evidence>
<dbReference type="InterPro" id="IPR013824">
    <property type="entry name" value="Topo_IA_cen_sub1"/>
</dbReference>
<feature type="region of interest" description="Interaction with DNA" evidence="8">
    <location>
        <begin position="183"/>
        <end position="188"/>
    </location>
</feature>
<keyword evidence="13" id="KW-1185">Reference proteome</keyword>
<dbReference type="GO" id="GO:0003677">
    <property type="term" value="F:DNA binding"/>
    <property type="evidence" value="ECO:0007669"/>
    <property type="project" value="UniProtKB-KW"/>
</dbReference>
<dbReference type="Pfam" id="PF13368">
    <property type="entry name" value="Toprim_C_rpt"/>
    <property type="match status" value="3"/>
</dbReference>
<comment type="similarity">
    <text evidence="2 8">Belongs to the type IA topoisomerase family.</text>
</comment>
<name>A0A0K1PG51_9BACT</name>
<evidence type="ECO:0000259" key="10">
    <source>
        <dbReference type="PROSITE" id="PS50880"/>
    </source>
</evidence>
<dbReference type="InterPro" id="IPR013826">
    <property type="entry name" value="Topo_IA_cen_sub3"/>
</dbReference>
<dbReference type="InterPro" id="IPR023405">
    <property type="entry name" value="Topo_IA_core_domain"/>
</dbReference>
<feature type="site" description="Interaction with DNA" evidence="8">
    <location>
        <position position="521"/>
    </location>
</feature>
<dbReference type="SMART" id="SM00436">
    <property type="entry name" value="TOP1Bc"/>
    <property type="match status" value="1"/>
</dbReference>
<dbReference type="HAMAP" id="MF_00952">
    <property type="entry name" value="Topoisom_1_prok"/>
    <property type="match status" value="1"/>
</dbReference>
<dbReference type="GO" id="GO:0003917">
    <property type="term" value="F:DNA topoisomerase type I (single strand cut, ATP-independent) activity"/>
    <property type="evidence" value="ECO:0007669"/>
    <property type="project" value="UniProtKB-UniRule"/>
</dbReference>
<dbReference type="Gene3D" id="3.40.50.140">
    <property type="match status" value="1"/>
</dbReference>
<dbReference type="EC" id="5.6.2.1" evidence="8"/>
<dbReference type="Gene3D" id="1.10.460.10">
    <property type="entry name" value="Topoisomerase I, domain 2"/>
    <property type="match status" value="1"/>
</dbReference>
<dbReference type="Pfam" id="PF01131">
    <property type="entry name" value="Topoisom_bac"/>
    <property type="match status" value="1"/>
</dbReference>
<comment type="catalytic activity">
    <reaction evidence="1 8">
        <text>ATP-independent breakage of single-stranded DNA, followed by passage and rejoining.</text>
        <dbReference type="EC" id="5.6.2.1"/>
    </reaction>
</comment>
<dbReference type="InterPro" id="IPR013825">
    <property type="entry name" value="Topo_IA_cen_sub2"/>
</dbReference>